<accession>A0ABP8ILP5</accession>
<gene>
    <name evidence="1" type="ORF">GCM10023185_30000</name>
</gene>
<dbReference type="RefSeq" id="WP_345236908.1">
    <property type="nucleotide sequence ID" value="NZ_BAABGZ010000064.1"/>
</dbReference>
<organism evidence="1 2">
    <name type="scientific">Hymenobacter saemangeumensis</name>
    <dbReference type="NCBI Taxonomy" id="1084522"/>
    <lineage>
        <taxon>Bacteria</taxon>
        <taxon>Pseudomonadati</taxon>
        <taxon>Bacteroidota</taxon>
        <taxon>Cytophagia</taxon>
        <taxon>Cytophagales</taxon>
        <taxon>Hymenobacteraceae</taxon>
        <taxon>Hymenobacter</taxon>
    </lineage>
</organism>
<evidence type="ECO:0000313" key="2">
    <source>
        <dbReference type="Proteomes" id="UP001501153"/>
    </source>
</evidence>
<comment type="caution">
    <text evidence="1">The sequence shown here is derived from an EMBL/GenBank/DDBJ whole genome shotgun (WGS) entry which is preliminary data.</text>
</comment>
<dbReference type="EMBL" id="BAABGZ010000064">
    <property type="protein sequence ID" value="GAA4362243.1"/>
    <property type="molecule type" value="Genomic_DNA"/>
</dbReference>
<proteinExistence type="predicted"/>
<dbReference type="Proteomes" id="UP001501153">
    <property type="component" value="Unassembled WGS sequence"/>
</dbReference>
<sequence>MKVPACSLRCKLSELPAKAASVAEKKPAERAETAYALACLLLLAALPYLH</sequence>
<reference evidence="2" key="1">
    <citation type="journal article" date="2019" name="Int. J. Syst. Evol. Microbiol.">
        <title>The Global Catalogue of Microorganisms (GCM) 10K type strain sequencing project: providing services to taxonomists for standard genome sequencing and annotation.</title>
        <authorList>
            <consortium name="The Broad Institute Genomics Platform"/>
            <consortium name="The Broad Institute Genome Sequencing Center for Infectious Disease"/>
            <person name="Wu L."/>
            <person name="Ma J."/>
        </authorList>
    </citation>
    <scope>NUCLEOTIDE SEQUENCE [LARGE SCALE GENOMIC DNA]</scope>
    <source>
        <strain evidence="2">JCM 17923</strain>
    </source>
</reference>
<evidence type="ECO:0000313" key="1">
    <source>
        <dbReference type="EMBL" id="GAA4362243.1"/>
    </source>
</evidence>
<name>A0ABP8ILP5_9BACT</name>
<protein>
    <submittedName>
        <fullName evidence="1">Uncharacterized protein</fullName>
    </submittedName>
</protein>
<keyword evidence="2" id="KW-1185">Reference proteome</keyword>